<organism evidence="3 4">
    <name type="scientific">Catenulispora yoronensis</name>
    <dbReference type="NCBI Taxonomy" id="450799"/>
    <lineage>
        <taxon>Bacteria</taxon>
        <taxon>Bacillati</taxon>
        <taxon>Actinomycetota</taxon>
        <taxon>Actinomycetes</taxon>
        <taxon>Catenulisporales</taxon>
        <taxon>Catenulisporaceae</taxon>
        <taxon>Catenulispora</taxon>
    </lineage>
</organism>
<evidence type="ECO:0000313" key="4">
    <source>
        <dbReference type="Proteomes" id="UP001500751"/>
    </source>
</evidence>
<keyword evidence="4" id="KW-1185">Reference proteome</keyword>
<dbReference type="InterPro" id="IPR006059">
    <property type="entry name" value="SBP"/>
</dbReference>
<evidence type="ECO:0000313" key="3">
    <source>
        <dbReference type="EMBL" id="GAA2060777.1"/>
    </source>
</evidence>
<sequence>MLSARKRTTAALALVLSGVLLASGCSSKSASKTADGTTGGSGGGGAQVTLKVGLFGTFGYKEAGLYDQYMKLHPNIKIVEDSVEDEGKYYPALLTHLSAGSGLDDIQGIEVGRIADVDQNLSSKFVDLNSLGAASLKSNFYPAKWAAATTSDGKVMGLGTDYGPLAMCYRTDLFKAAGLPTDSASVSALWPDWASYIKTGLDYKAKAPANQAFVDTAGGIFNAIVGQSANQYYDSSGKQIADSNPAIKNAWDTAMQLSTQGLTAKLSQFSTAWNQAFTTGSFATIACPAWMTGYIKSEAGAMTGLWGVAKIPGGTGDWGGAYLGIPTASKHQKEAYDLISWLTAPDQQKTMFTNGGHFPSSEAAAKDPAIAAHTDPYFGDSPIGQIYSDSAASIPQAVLGAKDGTIKDLISKAITRVEAQGQKPDDSWNKAMSDIKSASSG</sequence>
<dbReference type="Proteomes" id="UP001500751">
    <property type="component" value="Unassembled WGS sequence"/>
</dbReference>
<dbReference type="RefSeq" id="WP_344671382.1">
    <property type="nucleotide sequence ID" value="NZ_BAAAQN010000080.1"/>
</dbReference>
<dbReference type="SUPFAM" id="SSF53850">
    <property type="entry name" value="Periplasmic binding protein-like II"/>
    <property type="match status" value="1"/>
</dbReference>
<dbReference type="PANTHER" id="PTHR43649:SF32">
    <property type="entry name" value="SUGAR BINDING SECRETED PROTEIN"/>
    <property type="match status" value="1"/>
</dbReference>
<gene>
    <name evidence="3" type="ORF">GCM10009839_84510</name>
</gene>
<feature type="signal peptide" evidence="2">
    <location>
        <begin position="1"/>
        <end position="22"/>
    </location>
</feature>
<dbReference type="EMBL" id="BAAAQN010000080">
    <property type="protein sequence ID" value="GAA2060777.1"/>
    <property type="molecule type" value="Genomic_DNA"/>
</dbReference>
<proteinExistence type="predicted"/>
<dbReference type="InterPro" id="IPR050490">
    <property type="entry name" value="Bact_solute-bd_prot1"/>
</dbReference>
<evidence type="ECO:0000256" key="1">
    <source>
        <dbReference type="SAM" id="MobiDB-lite"/>
    </source>
</evidence>
<dbReference type="PROSITE" id="PS51257">
    <property type="entry name" value="PROKAR_LIPOPROTEIN"/>
    <property type="match status" value="1"/>
</dbReference>
<comment type="caution">
    <text evidence="3">The sequence shown here is derived from an EMBL/GenBank/DDBJ whole genome shotgun (WGS) entry which is preliminary data.</text>
</comment>
<accession>A0ABP5H3Y5</accession>
<dbReference type="Pfam" id="PF13416">
    <property type="entry name" value="SBP_bac_8"/>
    <property type="match status" value="1"/>
</dbReference>
<reference evidence="4" key="1">
    <citation type="journal article" date="2019" name="Int. J. Syst. Evol. Microbiol.">
        <title>The Global Catalogue of Microorganisms (GCM) 10K type strain sequencing project: providing services to taxonomists for standard genome sequencing and annotation.</title>
        <authorList>
            <consortium name="The Broad Institute Genomics Platform"/>
            <consortium name="The Broad Institute Genome Sequencing Center for Infectious Disease"/>
            <person name="Wu L."/>
            <person name="Ma J."/>
        </authorList>
    </citation>
    <scope>NUCLEOTIDE SEQUENCE [LARGE SCALE GENOMIC DNA]</scope>
    <source>
        <strain evidence="4">JCM 16014</strain>
    </source>
</reference>
<name>A0ABP5H3Y5_9ACTN</name>
<feature type="chain" id="PRO_5045785812" evidence="2">
    <location>
        <begin position="23"/>
        <end position="441"/>
    </location>
</feature>
<evidence type="ECO:0000256" key="2">
    <source>
        <dbReference type="SAM" id="SignalP"/>
    </source>
</evidence>
<dbReference type="PANTHER" id="PTHR43649">
    <property type="entry name" value="ARABINOSE-BINDING PROTEIN-RELATED"/>
    <property type="match status" value="1"/>
</dbReference>
<dbReference type="Gene3D" id="3.40.190.10">
    <property type="entry name" value="Periplasmic binding protein-like II"/>
    <property type="match status" value="1"/>
</dbReference>
<keyword evidence="2" id="KW-0732">Signal</keyword>
<feature type="region of interest" description="Disordered" evidence="1">
    <location>
        <begin position="419"/>
        <end position="441"/>
    </location>
</feature>
<protein>
    <submittedName>
        <fullName evidence="3">Extracellular solute-binding protein</fullName>
    </submittedName>
</protein>